<evidence type="ECO:0000256" key="2">
    <source>
        <dbReference type="ARBA" id="ARBA00022688"/>
    </source>
</evidence>
<proteinExistence type="inferred from homology"/>
<name>A0A3R9Z473_9RICK</name>
<evidence type="ECO:0000256" key="6">
    <source>
        <dbReference type="ARBA" id="ARBA00023033"/>
    </source>
</evidence>
<keyword evidence="4 8" id="KW-0560">Oxidoreductase</keyword>
<feature type="binding site" evidence="8">
    <location>
        <position position="101"/>
    </location>
    <ligand>
        <name>Fe cation</name>
        <dbReference type="ChEBI" id="CHEBI:24875"/>
        <label>2</label>
    </ligand>
</feature>
<dbReference type="Pfam" id="PF03232">
    <property type="entry name" value="COQ7"/>
    <property type="match status" value="1"/>
</dbReference>
<keyword evidence="5 8" id="KW-0408">Iron</keyword>
<comment type="cofactor">
    <cofactor evidence="8">
        <name>Fe cation</name>
        <dbReference type="ChEBI" id="CHEBI:24875"/>
    </cofactor>
    <text evidence="8">Binds 2 iron ions per subunit.</text>
</comment>
<feature type="binding site" evidence="8">
    <location>
        <position position="49"/>
    </location>
    <ligand>
        <name>Fe cation</name>
        <dbReference type="ChEBI" id="CHEBI:24875"/>
        <label>2</label>
    </ligand>
</feature>
<dbReference type="RefSeq" id="WP_126045277.1">
    <property type="nucleotide sequence ID" value="NZ_RXFM01000133.1"/>
</dbReference>
<feature type="binding site" evidence="8">
    <location>
        <position position="52"/>
    </location>
    <ligand>
        <name>Fe cation</name>
        <dbReference type="ChEBI" id="CHEBI:24875"/>
        <label>1</label>
    </ligand>
</feature>
<dbReference type="SUPFAM" id="SSF47240">
    <property type="entry name" value="Ferritin-like"/>
    <property type="match status" value="1"/>
</dbReference>
<dbReference type="Proteomes" id="UP000279470">
    <property type="component" value="Unassembled WGS sequence"/>
</dbReference>
<evidence type="ECO:0000256" key="4">
    <source>
        <dbReference type="ARBA" id="ARBA00023002"/>
    </source>
</evidence>
<dbReference type="PANTHER" id="PTHR11237:SF4">
    <property type="entry name" value="5-DEMETHOXYUBIQUINONE HYDROXYLASE, MITOCHONDRIAL"/>
    <property type="match status" value="1"/>
</dbReference>
<evidence type="ECO:0000256" key="1">
    <source>
        <dbReference type="ARBA" id="ARBA00004749"/>
    </source>
</evidence>
<organism evidence="9 10">
    <name type="scientific">Candidatus Aquarickettsia rohweri</name>
    <dbReference type="NCBI Taxonomy" id="2602574"/>
    <lineage>
        <taxon>Bacteria</taxon>
        <taxon>Pseudomonadati</taxon>
        <taxon>Pseudomonadota</taxon>
        <taxon>Alphaproteobacteria</taxon>
        <taxon>Rickettsiales</taxon>
        <taxon>Candidatus Midichloriaceae</taxon>
        <taxon>Candidatus Aquarickettsia</taxon>
    </lineage>
</organism>
<dbReference type="GO" id="GO:0046872">
    <property type="term" value="F:metal ion binding"/>
    <property type="evidence" value="ECO:0007669"/>
    <property type="project" value="UniProtKB-KW"/>
</dbReference>
<comment type="similarity">
    <text evidence="8">Belongs to the COQ7 family.</text>
</comment>
<dbReference type="OrthoDB" id="7559360at2"/>
<evidence type="ECO:0000256" key="7">
    <source>
        <dbReference type="ARBA" id="ARBA00023136"/>
    </source>
</evidence>
<evidence type="ECO:0000256" key="8">
    <source>
        <dbReference type="HAMAP-Rule" id="MF_01658"/>
    </source>
</evidence>
<feature type="binding site" evidence="8">
    <location>
        <position position="138"/>
    </location>
    <ligand>
        <name>Fe cation</name>
        <dbReference type="ChEBI" id="CHEBI:24875"/>
        <label>2</label>
    </ligand>
</feature>
<dbReference type="EMBL" id="RXFM01000133">
    <property type="protein sequence ID" value="RST61992.1"/>
    <property type="molecule type" value="Genomic_DNA"/>
</dbReference>
<evidence type="ECO:0000313" key="10">
    <source>
        <dbReference type="Proteomes" id="UP000279470"/>
    </source>
</evidence>
<keyword evidence="3 8" id="KW-0479">Metal-binding</keyword>
<gene>
    <name evidence="8" type="primary">coq7</name>
    <name evidence="9" type="ORF">EIC27_06710</name>
</gene>
<sequence length="174" mass="20281">MKTNKDFINQAIRVNHAGEFGAKRIYEGQIKYLKDDKDIELVKHMYEQELKHLDYFNDELIRRDIRPTVLMPLWNKLGFALGAITARIGAKTAMACTVAVEEVIEEHYQEQIDKLKKNQKEKPLLKKIKQFQKEEAEHKDIGLENDAINSPGYTILTMCIKRASKCAIWLSKRF</sequence>
<dbReference type="AlphaFoldDB" id="A0A3R9Z473"/>
<protein>
    <recommendedName>
        <fullName evidence="8">3-demethoxyubiquinol 3-hydroxylase</fullName>
        <shortName evidence="8">DMQ hydroxylase</shortName>
        <ecNumber evidence="8">1.14.99.60</ecNumber>
    </recommendedName>
    <alternativeName>
        <fullName evidence="8">2-nonaprenyl-3-methyl-6-methoxy-1,4-benzoquinol hydroxylase</fullName>
    </alternativeName>
</protein>
<keyword evidence="9" id="KW-0830">Ubiquinone</keyword>
<comment type="catalytic activity">
    <reaction evidence="8">
        <text>a 5-methoxy-2-methyl-3-(all-trans-polyprenyl)benzene-1,4-diol + AH2 + O2 = a 3-demethylubiquinol + A + H2O</text>
        <dbReference type="Rhea" id="RHEA:50908"/>
        <dbReference type="Rhea" id="RHEA-COMP:10859"/>
        <dbReference type="Rhea" id="RHEA-COMP:10914"/>
        <dbReference type="ChEBI" id="CHEBI:13193"/>
        <dbReference type="ChEBI" id="CHEBI:15377"/>
        <dbReference type="ChEBI" id="CHEBI:15379"/>
        <dbReference type="ChEBI" id="CHEBI:17499"/>
        <dbReference type="ChEBI" id="CHEBI:84167"/>
        <dbReference type="ChEBI" id="CHEBI:84422"/>
        <dbReference type="EC" id="1.14.99.60"/>
    </reaction>
</comment>
<dbReference type="GO" id="GO:0008682">
    <property type="term" value="F:3-demethoxyubiquinol 3-hydroxylase activity"/>
    <property type="evidence" value="ECO:0007669"/>
    <property type="project" value="UniProtKB-EC"/>
</dbReference>
<keyword evidence="10" id="KW-1185">Reference proteome</keyword>
<dbReference type="EC" id="1.14.99.60" evidence="8"/>
<dbReference type="GO" id="GO:0010468">
    <property type="term" value="P:regulation of gene expression"/>
    <property type="evidence" value="ECO:0007669"/>
    <property type="project" value="TreeGrafter"/>
</dbReference>
<accession>A0A3R9Z473</accession>
<evidence type="ECO:0000313" key="9">
    <source>
        <dbReference type="EMBL" id="RST61992.1"/>
    </source>
</evidence>
<dbReference type="InterPro" id="IPR011566">
    <property type="entry name" value="Ubq_synth_Coq7"/>
</dbReference>
<feature type="binding site" evidence="8">
    <location>
        <position position="49"/>
    </location>
    <ligand>
        <name>Fe cation</name>
        <dbReference type="ChEBI" id="CHEBI:24875"/>
        <label>1</label>
    </ligand>
</feature>
<comment type="function">
    <text evidence="8">Catalyzes the hydroxylation of 2-nonaprenyl-3-methyl-6-methoxy-1,4-benzoquinol during ubiquinone biosynthesis.</text>
</comment>
<comment type="caution">
    <text evidence="9">The sequence shown here is derived from an EMBL/GenBank/DDBJ whole genome shotgun (WGS) entry which is preliminary data.</text>
</comment>
<keyword evidence="6 8" id="KW-0503">Monooxygenase</keyword>
<comment type="subcellular location">
    <subcellularLocation>
        <location evidence="8">Cell membrane</location>
        <topology evidence="8">Peripheral membrane protein</topology>
    </subcellularLocation>
</comment>
<feature type="binding site" evidence="8">
    <location>
        <position position="19"/>
    </location>
    <ligand>
        <name>Fe cation</name>
        <dbReference type="ChEBI" id="CHEBI:24875"/>
        <label>1</label>
    </ligand>
</feature>
<dbReference type="UniPathway" id="UPA00232"/>
<dbReference type="PANTHER" id="PTHR11237">
    <property type="entry name" value="COENZYME Q10 BIOSYNTHESIS PROTEIN 7"/>
    <property type="match status" value="1"/>
</dbReference>
<dbReference type="GO" id="GO:2000377">
    <property type="term" value="P:regulation of reactive oxygen species metabolic process"/>
    <property type="evidence" value="ECO:0007669"/>
    <property type="project" value="TreeGrafter"/>
</dbReference>
<feature type="binding site" evidence="8">
    <location>
        <position position="135"/>
    </location>
    <ligand>
        <name>Fe cation</name>
        <dbReference type="ChEBI" id="CHEBI:24875"/>
        <label>1</label>
    </ligand>
</feature>
<comment type="pathway">
    <text evidence="1 8">Cofactor biosynthesis; ubiquinone biosynthesis.</text>
</comment>
<dbReference type="InterPro" id="IPR009078">
    <property type="entry name" value="Ferritin-like_SF"/>
</dbReference>
<keyword evidence="8" id="KW-1003">Cell membrane</keyword>
<keyword evidence="7 8" id="KW-0472">Membrane</keyword>
<evidence type="ECO:0000256" key="5">
    <source>
        <dbReference type="ARBA" id="ARBA00023004"/>
    </source>
</evidence>
<keyword evidence="2 8" id="KW-0831">Ubiquinone biosynthesis</keyword>
<dbReference type="HAMAP" id="MF_01658">
    <property type="entry name" value="COQ7"/>
    <property type="match status" value="1"/>
</dbReference>
<dbReference type="CDD" id="cd01042">
    <property type="entry name" value="DMQH"/>
    <property type="match status" value="1"/>
</dbReference>
<dbReference type="GO" id="GO:0005886">
    <property type="term" value="C:plasma membrane"/>
    <property type="evidence" value="ECO:0007669"/>
    <property type="project" value="UniProtKB-SubCell"/>
</dbReference>
<reference evidence="10" key="1">
    <citation type="submission" date="2018-11" db="EMBL/GenBank/DDBJ databases">
        <title>Phylogenetic, genomic, and biogeographic characterization of a novel and ubiquitous marine invertebrate-associated Rickettsiales parasite, Candidatus Marinoinvertebrata rohwerii, gen. nov., sp. nov.</title>
        <authorList>
            <person name="Klinges J.G."/>
            <person name="Rosales S.M."/>
            <person name="Mcminds R."/>
            <person name="Shaver E.C."/>
            <person name="Shantz A."/>
            <person name="Peters E.C."/>
            <person name="Burkepile D.E."/>
            <person name="Silliman B.R."/>
            <person name="Vega Thurber R.L."/>
        </authorList>
    </citation>
    <scope>NUCLEOTIDE SEQUENCE [LARGE SCALE GENOMIC DNA]</scope>
    <source>
        <strain evidence="10">a_cerv_44</strain>
    </source>
</reference>
<dbReference type="GO" id="GO:0006744">
    <property type="term" value="P:ubiquinone biosynthetic process"/>
    <property type="evidence" value="ECO:0007669"/>
    <property type="project" value="UniProtKB-UniRule"/>
</dbReference>
<evidence type="ECO:0000256" key="3">
    <source>
        <dbReference type="ARBA" id="ARBA00022723"/>
    </source>
</evidence>
<feature type="binding site" evidence="8">
    <location>
        <position position="135"/>
    </location>
    <ligand>
        <name>Fe cation</name>
        <dbReference type="ChEBI" id="CHEBI:24875"/>
        <label>2</label>
    </ligand>
</feature>